<evidence type="ECO:0000259" key="4">
    <source>
        <dbReference type="PROSITE" id="PS50089"/>
    </source>
</evidence>
<sequence length="362" mass="41618">MSISTFETEEVAKICENVVPHSKIIACTTALIRIDIKQTISRQLTVCLRYPENYPNYPILVELKSRTLSQKFLDGLTNIAELKAREILGKPQVIHVLKFISQYLTENPLCVVYDEILDVKKTLGDNATDLKLKQKTSSIVLTVRSGKYYFKIKPDVPVEYPEKCLTWKEHESNLPIVLIRYLNGQAREIARQCVEVPLRTLKDKKAEPFKPVPSLLKTLKFIIEATREYCQEACPICGEVAIPNEPENVVQTENDPRYVERVYCGHLYHQNCLKNFMSQPPFPAGGKLCPAARRHQRSDDTYRLDLNKNVTVSKGKNMEKTDKSCGIRLSHDRWVVNVKIAEARWAQKQARERELEEVVDFL</sequence>
<dbReference type="PANTHER" id="PTHR40237:SF1">
    <property type="entry name" value="LD44813P"/>
    <property type="match status" value="1"/>
</dbReference>
<keyword evidence="2" id="KW-0862">Zinc</keyword>
<dbReference type="PANTHER" id="PTHR40237">
    <property type="entry name" value="LD44813P"/>
    <property type="match status" value="1"/>
</dbReference>
<dbReference type="AlphaFoldDB" id="A0A0K8TKT6"/>
<evidence type="ECO:0000259" key="5">
    <source>
        <dbReference type="PROSITE" id="PS50908"/>
    </source>
</evidence>
<organism evidence="6">
    <name type="scientific">Tabanus bromius</name>
    <name type="common">Band-eyed brown horse fly</name>
    <dbReference type="NCBI Taxonomy" id="304241"/>
    <lineage>
        <taxon>Eukaryota</taxon>
        <taxon>Metazoa</taxon>
        <taxon>Ecdysozoa</taxon>
        <taxon>Arthropoda</taxon>
        <taxon>Hexapoda</taxon>
        <taxon>Insecta</taxon>
        <taxon>Pterygota</taxon>
        <taxon>Neoptera</taxon>
        <taxon>Endopterygota</taxon>
        <taxon>Diptera</taxon>
        <taxon>Brachycera</taxon>
        <taxon>Tabanomorpha</taxon>
        <taxon>Tabanoidea</taxon>
        <taxon>Tabanidae</taxon>
        <taxon>Tabanus</taxon>
    </lineage>
</organism>
<dbReference type="PROSITE" id="PS50908">
    <property type="entry name" value="RWD"/>
    <property type="match status" value="1"/>
</dbReference>
<reference evidence="6" key="1">
    <citation type="journal article" date="2015" name="Insect Biochem. Mol. Biol.">
        <title>An insight into the sialome of the horse fly, Tabanus bromius.</title>
        <authorList>
            <person name="Ribeiro J.M."/>
            <person name="Kazimirova M."/>
            <person name="Takac P."/>
            <person name="Andersen J.F."/>
            <person name="Francischetti I.M."/>
        </authorList>
    </citation>
    <scope>NUCLEOTIDE SEQUENCE</scope>
</reference>
<dbReference type="PROSITE" id="PS50089">
    <property type="entry name" value="ZF_RING_2"/>
    <property type="match status" value="1"/>
</dbReference>
<evidence type="ECO:0000256" key="1">
    <source>
        <dbReference type="ARBA" id="ARBA00022771"/>
    </source>
</evidence>
<keyword evidence="1 3" id="KW-0863">Zinc-finger</keyword>
<proteinExistence type="evidence at transcript level"/>
<dbReference type="SUPFAM" id="SSF57850">
    <property type="entry name" value="RING/U-box"/>
    <property type="match status" value="1"/>
</dbReference>
<dbReference type="Gene3D" id="3.30.40.10">
    <property type="entry name" value="Zinc/RING finger domain, C3HC4 (zinc finger)"/>
    <property type="match status" value="1"/>
</dbReference>
<dbReference type="InterPro" id="IPR016135">
    <property type="entry name" value="UBQ-conjugating_enzyme/RWD"/>
</dbReference>
<dbReference type="GO" id="GO:0008270">
    <property type="term" value="F:zinc ion binding"/>
    <property type="evidence" value="ECO:0007669"/>
    <property type="project" value="UniProtKB-KW"/>
</dbReference>
<dbReference type="InterPro" id="IPR001841">
    <property type="entry name" value="Znf_RING"/>
</dbReference>
<name>A0A0K8TKT6_TABBR</name>
<evidence type="ECO:0000256" key="2">
    <source>
        <dbReference type="ARBA" id="ARBA00022833"/>
    </source>
</evidence>
<feature type="non-terminal residue" evidence="6">
    <location>
        <position position="362"/>
    </location>
</feature>
<feature type="domain" description="RING-type" evidence="4">
    <location>
        <begin position="234"/>
        <end position="293"/>
    </location>
</feature>
<dbReference type="InterPro" id="IPR006575">
    <property type="entry name" value="RWD_dom"/>
</dbReference>
<evidence type="ECO:0008006" key="7">
    <source>
        <dbReference type="Google" id="ProtNLM"/>
    </source>
</evidence>
<accession>A0A0K8TKT6</accession>
<evidence type="ECO:0000313" key="6">
    <source>
        <dbReference type="EMBL" id="JAI14939.1"/>
    </source>
</evidence>
<protein>
    <recommendedName>
        <fullName evidence="7">RWD domain-containing protein</fullName>
    </recommendedName>
</protein>
<dbReference type="Gene3D" id="3.10.110.10">
    <property type="entry name" value="Ubiquitin Conjugating Enzyme"/>
    <property type="match status" value="1"/>
</dbReference>
<evidence type="ECO:0000256" key="3">
    <source>
        <dbReference type="PROSITE-ProRule" id="PRU00175"/>
    </source>
</evidence>
<keyword evidence="1 3" id="KW-0479">Metal-binding</keyword>
<dbReference type="EMBL" id="GDAI01002664">
    <property type="protein sequence ID" value="JAI14939.1"/>
    <property type="molecule type" value="mRNA"/>
</dbReference>
<dbReference type="SUPFAM" id="SSF54495">
    <property type="entry name" value="UBC-like"/>
    <property type="match status" value="1"/>
</dbReference>
<feature type="domain" description="RWD" evidence="5">
    <location>
        <begin position="6"/>
        <end position="107"/>
    </location>
</feature>
<dbReference type="InterPro" id="IPR013083">
    <property type="entry name" value="Znf_RING/FYVE/PHD"/>
</dbReference>